<dbReference type="Gene3D" id="3.40.1620.10">
    <property type="entry name" value="YefM-like domain"/>
    <property type="match status" value="1"/>
</dbReference>
<dbReference type="NCBIfam" id="TIGR01552">
    <property type="entry name" value="phd_fam"/>
    <property type="match status" value="1"/>
</dbReference>
<dbReference type="EMBL" id="MGIT01000001">
    <property type="protein sequence ID" value="OGM93129.1"/>
    <property type="molecule type" value="Genomic_DNA"/>
</dbReference>
<comment type="caution">
    <text evidence="3">The sequence shown here is derived from an EMBL/GenBank/DDBJ whole genome shotgun (WGS) entry which is preliminary data.</text>
</comment>
<dbReference type="InterPro" id="IPR006442">
    <property type="entry name" value="Antitoxin_Phd/YefM"/>
</dbReference>
<evidence type="ECO:0000256" key="2">
    <source>
        <dbReference type="RuleBase" id="RU362080"/>
    </source>
</evidence>
<evidence type="ECO:0000256" key="1">
    <source>
        <dbReference type="ARBA" id="ARBA00009981"/>
    </source>
</evidence>
<dbReference type="PANTHER" id="PTHR33713:SF10">
    <property type="entry name" value="ANTITOXIN YAFN"/>
    <property type="match status" value="1"/>
</dbReference>
<evidence type="ECO:0000313" key="3">
    <source>
        <dbReference type="EMBL" id="OGM93129.1"/>
    </source>
</evidence>
<dbReference type="InterPro" id="IPR051405">
    <property type="entry name" value="phD/YefM_antitoxin"/>
</dbReference>
<name>A0A1F8DYI6_9BACT</name>
<dbReference type="STRING" id="1802559.A2372_01825"/>
<dbReference type="AlphaFoldDB" id="A0A1F8DYI6"/>
<sequence>MDSKTTISISEARKKIFDIATEVQAPGKHYTLTENGRPKVVIMSVEEFESWMETMEIMREFPDIKKDIARAEREYKSGNYITLEDLLEKEGYVLADKTSKNYAVSDHSAKKRTKGPRKA</sequence>
<protein>
    <recommendedName>
        <fullName evidence="2">Antitoxin</fullName>
    </recommendedName>
</protein>
<evidence type="ECO:0000313" key="4">
    <source>
        <dbReference type="Proteomes" id="UP000176422"/>
    </source>
</evidence>
<comment type="function">
    <text evidence="2">Antitoxin component of a type II toxin-antitoxin (TA) system.</text>
</comment>
<dbReference type="PANTHER" id="PTHR33713">
    <property type="entry name" value="ANTITOXIN YAFN-RELATED"/>
    <property type="match status" value="1"/>
</dbReference>
<comment type="similarity">
    <text evidence="1 2">Belongs to the phD/YefM antitoxin family.</text>
</comment>
<organism evidence="3 4">
    <name type="scientific">Candidatus Wolfebacteria bacterium RIFOXYB1_FULL_54_12</name>
    <dbReference type="NCBI Taxonomy" id="1802559"/>
    <lineage>
        <taxon>Bacteria</taxon>
        <taxon>Candidatus Wolfeibacteriota</taxon>
    </lineage>
</organism>
<gene>
    <name evidence="3" type="ORF">A2372_01825</name>
</gene>
<dbReference type="Gene3D" id="1.10.1220.170">
    <property type="match status" value="1"/>
</dbReference>
<dbReference type="InterPro" id="IPR036165">
    <property type="entry name" value="YefM-like_sf"/>
</dbReference>
<dbReference type="Proteomes" id="UP000176422">
    <property type="component" value="Unassembled WGS sequence"/>
</dbReference>
<proteinExistence type="inferred from homology"/>
<dbReference type="SUPFAM" id="SSF143120">
    <property type="entry name" value="YefM-like"/>
    <property type="match status" value="1"/>
</dbReference>
<dbReference type="Pfam" id="PF02604">
    <property type="entry name" value="PhdYeFM_antitox"/>
    <property type="match status" value="1"/>
</dbReference>
<reference evidence="3 4" key="1">
    <citation type="journal article" date="2016" name="Nat. Commun.">
        <title>Thousands of microbial genomes shed light on interconnected biogeochemical processes in an aquifer system.</title>
        <authorList>
            <person name="Anantharaman K."/>
            <person name="Brown C.T."/>
            <person name="Hug L.A."/>
            <person name="Sharon I."/>
            <person name="Castelle C.J."/>
            <person name="Probst A.J."/>
            <person name="Thomas B.C."/>
            <person name="Singh A."/>
            <person name="Wilkins M.J."/>
            <person name="Karaoz U."/>
            <person name="Brodie E.L."/>
            <person name="Williams K.H."/>
            <person name="Hubbard S.S."/>
            <person name="Banfield J.F."/>
        </authorList>
    </citation>
    <scope>NUCLEOTIDE SEQUENCE [LARGE SCALE GENOMIC DNA]</scope>
</reference>
<accession>A0A1F8DYI6</accession>